<accession>A0A3D8M624</accession>
<feature type="signal peptide" evidence="2">
    <location>
        <begin position="1"/>
        <end position="20"/>
    </location>
</feature>
<feature type="region of interest" description="Disordered" evidence="1">
    <location>
        <begin position="426"/>
        <end position="498"/>
    </location>
</feature>
<feature type="region of interest" description="Disordered" evidence="1">
    <location>
        <begin position="692"/>
        <end position="737"/>
    </location>
</feature>
<feature type="compositionally biased region" description="Acidic residues" evidence="1">
    <location>
        <begin position="465"/>
        <end position="479"/>
    </location>
</feature>
<dbReference type="NCBIfam" id="TIGR03504">
    <property type="entry name" value="FimV_Cterm"/>
    <property type="match status" value="1"/>
</dbReference>
<feature type="compositionally biased region" description="Polar residues" evidence="1">
    <location>
        <begin position="440"/>
        <end position="452"/>
    </location>
</feature>
<sequence length="998" mass="110160">MKLHLTGLLLLLLISSAPLSDVFAQERVTQLKGPKNATSQYSGSVYGPIDSSDTLWRIANRYRQNKSLTVYQVMVAIYELNPDSFEQSNLNLLVDGATLKLPSERYIARIDAQKARMRADQDDAAFARMQGIPGDSLNNIKPPVPLVNQEDLSNTKTAIEQQITRLDSQQAEKFDELRQQFAASLDNVEILLSENRKLYERVEQVNTDLMNLKQQVEGDVQSQMDEQLMLQHQLLDMIKQEQAQRQSEQQRSLVSVLTQPISLIIGSGVITLLVIGGLAAWLLKRKPASNATQPSGAASSQEPEAPTRPKVEDLATSVGAGLTEEDDFSDDELFNDNDLLDDVLSTELEEALDDELENFADLDDDMLVPEDELSDLDDEFESGSGELGQDELDNLFEQDIASESLASEDEDEFNGFDLASDDEFELDEVDSPDSGADALETQQEPELSNLSVDQDDEFASVGLQTDEELQSSVPGDDEPARDAVQNEPMKNVAHEDDKPEITIDELLAEQEQPTLADTLGMDDDSVNEEMLERLDREIHQQGQELDRLTDNILGEIEQLEMMGGMMPDDDPEDEPPITSKSSPSPQAIQDLDAVAEELDEIDIEDMSNAEDFSDPLSDELIAELQADIPQEDEQQAPDVVDTTELDIGLDGHSEPLTDSEVLSDELLAELSAEEQAGTDKLDALSDELLAELEGDTDLTPSSEEDEAVSELATDEQNINEPVLPEPDDESPADPLEDALKAFDEQMMEEIPSFTAENSEEIAQSGFDDDLLNQSFDELEAGADETGQEIEAFSLEQEVDGVERQPYSQASDDDINELEDVPGLGDWLNDAKSGDDSAILDELEHSEFDDLLHAIDSEDVASEQQSALKLDNPDLDLEALLREEDEVSGTEATSESDEHYVDVETLIDDSLDGEGEGFEETPLDLDVSLSDFTGVHDDDDMIDIDKDAGQSANLDLARVYIEMDDIAAARELLEEVMLKGSEENKEEAHLLLKQLAEAS</sequence>
<keyword evidence="2" id="KW-0732">Signal</keyword>
<dbReference type="RefSeq" id="WP_115593858.1">
    <property type="nucleotide sequence ID" value="NZ_QRHA01000009.1"/>
</dbReference>
<feature type="compositionally biased region" description="Polar residues" evidence="1">
    <location>
        <begin position="578"/>
        <end position="587"/>
    </location>
</feature>
<feature type="compositionally biased region" description="Acidic residues" evidence="1">
    <location>
        <begin position="725"/>
        <end position="736"/>
    </location>
</feature>
<dbReference type="Proteomes" id="UP000256561">
    <property type="component" value="Unassembled WGS sequence"/>
</dbReference>
<dbReference type="Gene3D" id="1.20.58.2200">
    <property type="match status" value="1"/>
</dbReference>
<gene>
    <name evidence="3" type="ORF">DXV75_13025</name>
</gene>
<evidence type="ECO:0000313" key="4">
    <source>
        <dbReference type="Proteomes" id="UP000256561"/>
    </source>
</evidence>
<comment type="caution">
    <text evidence="3">The sequence shown here is derived from an EMBL/GenBank/DDBJ whole genome shotgun (WGS) entry which is preliminary data.</text>
</comment>
<dbReference type="OrthoDB" id="5298707at2"/>
<protein>
    <submittedName>
        <fullName evidence="3">AAA family ATPase</fullName>
    </submittedName>
</protein>
<keyword evidence="4" id="KW-1185">Reference proteome</keyword>
<evidence type="ECO:0000256" key="1">
    <source>
        <dbReference type="SAM" id="MobiDB-lite"/>
    </source>
</evidence>
<feature type="compositionally biased region" description="Acidic residues" evidence="1">
    <location>
        <begin position="810"/>
        <end position="819"/>
    </location>
</feature>
<feature type="compositionally biased region" description="Polar residues" evidence="1">
    <location>
        <begin position="289"/>
        <end position="302"/>
    </location>
</feature>
<dbReference type="NCBIfam" id="TIGR03505">
    <property type="entry name" value="FimV_core"/>
    <property type="match status" value="1"/>
</dbReference>
<feature type="region of interest" description="Disordered" evidence="1">
    <location>
        <begin position="289"/>
        <end position="312"/>
    </location>
</feature>
<feature type="region of interest" description="Disordered" evidence="1">
    <location>
        <begin position="624"/>
        <end position="658"/>
    </location>
</feature>
<evidence type="ECO:0000256" key="2">
    <source>
        <dbReference type="SAM" id="SignalP"/>
    </source>
</evidence>
<feature type="chain" id="PRO_5017625250" evidence="2">
    <location>
        <begin position="21"/>
        <end position="998"/>
    </location>
</feature>
<dbReference type="EMBL" id="QRHA01000009">
    <property type="protein sequence ID" value="RDV24612.1"/>
    <property type="molecule type" value="Genomic_DNA"/>
</dbReference>
<feature type="compositionally biased region" description="Acidic residues" evidence="1">
    <location>
        <begin position="692"/>
        <end position="708"/>
    </location>
</feature>
<feature type="region of interest" description="Disordered" evidence="1">
    <location>
        <begin position="802"/>
        <end position="822"/>
    </location>
</feature>
<feature type="region of interest" description="Disordered" evidence="1">
    <location>
        <begin position="563"/>
        <end position="588"/>
    </location>
</feature>
<dbReference type="AlphaFoldDB" id="A0A3D8M624"/>
<reference evidence="4" key="1">
    <citation type="submission" date="2018-08" db="EMBL/GenBank/DDBJ databases">
        <authorList>
            <person name="Zhang J."/>
            <person name="Du Z.-J."/>
        </authorList>
    </citation>
    <scope>NUCLEOTIDE SEQUENCE [LARGE SCALE GENOMIC DNA]</scope>
    <source>
        <strain evidence="4">KCTC 52655</strain>
    </source>
</reference>
<proteinExistence type="predicted"/>
<dbReference type="InterPro" id="IPR038440">
    <property type="entry name" value="FimV_C_sf"/>
</dbReference>
<name>A0A3D8M624_9ALTE</name>
<dbReference type="InterPro" id="IPR020011">
    <property type="entry name" value="FimV_C"/>
</dbReference>
<evidence type="ECO:0000313" key="3">
    <source>
        <dbReference type="EMBL" id="RDV24612.1"/>
    </source>
</evidence>
<dbReference type="InterPro" id="IPR020012">
    <property type="entry name" value="LysM_FimV"/>
</dbReference>
<organism evidence="3 4">
    <name type="scientific">Alteromonas aestuariivivens</name>
    <dbReference type="NCBI Taxonomy" id="1938339"/>
    <lineage>
        <taxon>Bacteria</taxon>
        <taxon>Pseudomonadati</taxon>
        <taxon>Pseudomonadota</taxon>
        <taxon>Gammaproteobacteria</taxon>
        <taxon>Alteromonadales</taxon>
        <taxon>Alteromonadaceae</taxon>
        <taxon>Alteromonas/Salinimonas group</taxon>
        <taxon>Alteromonas</taxon>
    </lineage>
</organism>